<name>A0ABV6CAI8_9GAMM</name>
<feature type="domain" description="Antitoxin SocA-like Panacea" evidence="1">
    <location>
        <begin position="26"/>
        <end position="123"/>
    </location>
</feature>
<organism evidence="2 3">
    <name type="scientific">Thorsellia kenyensis</name>
    <dbReference type="NCBI Taxonomy" id="1549888"/>
    <lineage>
        <taxon>Bacteria</taxon>
        <taxon>Pseudomonadati</taxon>
        <taxon>Pseudomonadota</taxon>
        <taxon>Gammaproteobacteria</taxon>
        <taxon>Enterobacterales</taxon>
        <taxon>Thorselliaceae</taxon>
        <taxon>Thorsellia</taxon>
    </lineage>
</organism>
<evidence type="ECO:0000313" key="2">
    <source>
        <dbReference type="EMBL" id="MFC0179955.1"/>
    </source>
</evidence>
<proteinExistence type="predicted"/>
<evidence type="ECO:0000259" key="1">
    <source>
        <dbReference type="Pfam" id="PF13274"/>
    </source>
</evidence>
<keyword evidence="3" id="KW-1185">Reference proteome</keyword>
<dbReference type="RefSeq" id="WP_385877069.1">
    <property type="nucleotide sequence ID" value="NZ_JBHLXE010000087.1"/>
</dbReference>
<sequence length="154" mass="18092">MDIHDACDFIILKMQEAGENLSNLKLQKLLYYTQAWHLAFEKKPLFDTGFQAWIHGPVSKEIFERFKAEKSLYSEIEMDDIRADFDINSLLEEDKTHISNVLDVYAQFSGIQLEEMTHNEMPWINARKGVDATVRCENEISNDDMMRFYSARMQ</sequence>
<protein>
    <submittedName>
        <fullName evidence="2">Panacea domain-containing protein</fullName>
    </submittedName>
</protein>
<dbReference type="Proteomes" id="UP001589758">
    <property type="component" value="Unassembled WGS sequence"/>
</dbReference>
<dbReference type="InterPro" id="IPR025272">
    <property type="entry name" value="SocA_Panacea"/>
</dbReference>
<evidence type="ECO:0000313" key="3">
    <source>
        <dbReference type="Proteomes" id="UP001589758"/>
    </source>
</evidence>
<reference evidence="2 3" key="1">
    <citation type="submission" date="2024-09" db="EMBL/GenBank/DDBJ databases">
        <authorList>
            <person name="Sun Q."/>
            <person name="Mori K."/>
        </authorList>
    </citation>
    <scope>NUCLEOTIDE SEQUENCE [LARGE SCALE GENOMIC DNA]</scope>
    <source>
        <strain evidence="2 3">CCM 8545</strain>
    </source>
</reference>
<gene>
    <name evidence="2" type="ORF">ACFFIT_07625</name>
</gene>
<dbReference type="EMBL" id="JBHLXE010000087">
    <property type="protein sequence ID" value="MFC0179955.1"/>
    <property type="molecule type" value="Genomic_DNA"/>
</dbReference>
<comment type="caution">
    <text evidence="2">The sequence shown here is derived from an EMBL/GenBank/DDBJ whole genome shotgun (WGS) entry which is preliminary data.</text>
</comment>
<dbReference type="Pfam" id="PF13274">
    <property type="entry name" value="SocA_Panacea"/>
    <property type="match status" value="1"/>
</dbReference>
<accession>A0ABV6CAI8</accession>